<proteinExistence type="predicted"/>
<keyword evidence="1" id="KW-0812">Transmembrane</keyword>
<dbReference type="AlphaFoldDB" id="A0A9E8SEA9"/>
<protein>
    <recommendedName>
        <fullName evidence="4">Chloroplast import component protein (Tic20)</fullName>
    </recommendedName>
</protein>
<dbReference type="EMBL" id="CP113088">
    <property type="protein sequence ID" value="WAC02552.1"/>
    <property type="molecule type" value="Genomic_DNA"/>
</dbReference>
<feature type="transmembrane region" description="Helical" evidence="1">
    <location>
        <begin position="43"/>
        <end position="62"/>
    </location>
</feature>
<dbReference type="KEGG" id="lnu:N7U66_02295"/>
<sequence>MNQQTVTEGKSLAILSYFTFIGTLIALFMNLEKKNPFTNFHIRQMIGLIIMLIFSNVVERYLHSWTGTILWIITFSFWLYALIYAIKGEMKLVPVLGEKFQVWFANLGN</sequence>
<evidence type="ECO:0000256" key="1">
    <source>
        <dbReference type="SAM" id="Phobius"/>
    </source>
</evidence>
<dbReference type="RefSeq" id="WP_267677149.1">
    <property type="nucleotide sequence ID" value="NZ_CP113088.1"/>
</dbReference>
<organism evidence="2 3">
    <name type="scientific">Lacinutrix neustonica</name>
    <dbReference type="NCBI Taxonomy" id="2980107"/>
    <lineage>
        <taxon>Bacteria</taxon>
        <taxon>Pseudomonadati</taxon>
        <taxon>Bacteroidota</taxon>
        <taxon>Flavobacteriia</taxon>
        <taxon>Flavobacteriales</taxon>
        <taxon>Flavobacteriaceae</taxon>
        <taxon>Lacinutrix</taxon>
    </lineage>
</organism>
<keyword evidence="3" id="KW-1185">Reference proteome</keyword>
<evidence type="ECO:0000313" key="3">
    <source>
        <dbReference type="Proteomes" id="UP001164705"/>
    </source>
</evidence>
<keyword evidence="1" id="KW-0472">Membrane</keyword>
<name>A0A9E8SEA9_9FLAO</name>
<gene>
    <name evidence="2" type="ORF">N7U66_02295</name>
</gene>
<reference evidence="2" key="1">
    <citation type="submission" date="2022-11" db="EMBL/GenBank/DDBJ databases">
        <title>Lacinutrix neustonica HL-RS19T sp. nov., isolated from the surface microlayer sample of brackish Lake Shihwa.</title>
        <authorList>
            <person name="Choi J.Y."/>
            <person name="Hwang C.Y."/>
        </authorList>
    </citation>
    <scope>NUCLEOTIDE SEQUENCE</scope>
    <source>
        <strain evidence="2">HL-RS19</strain>
    </source>
</reference>
<dbReference type="Proteomes" id="UP001164705">
    <property type="component" value="Chromosome"/>
</dbReference>
<evidence type="ECO:0008006" key="4">
    <source>
        <dbReference type="Google" id="ProtNLM"/>
    </source>
</evidence>
<accession>A0A9E8SEA9</accession>
<feature type="transmembrane region" description="Helical" evidence="1">
    <location>
        <begin position="12"/>
        <end position="31"/>
    </location>
</feature>
<feature type="transmembrane region" description="Helical" evidence="1">
    <location>
        <begin position="68"/>
        <end position="86"/>
    </location>
</feature>
<evidence type="ECO:0000313" key="2">
    <source>
        <dbReference type="EMBL" id="WAC02552.1"/>
    </source>
</evidence>
<keyword evidence="1" id="KW-1133">Transmembrane helix</keyword>